<dbReference type="RefSeq" id="WP_083051972.1">
    <property type="nucleotide sequence ID" value="NZ_MWQY01000017.1"/>
</dbReference>
<dbReference type="SUPFAM" id="SSF141868">
    <property type="entry name" value="EAL domain-like"/>
    <property type="match status" value="1"/>
</dbReference>
<dbReference type="NCBIfam" id="TIGR00229">
    <property type="entry name" value="sensory_box"/>
    <property type="match status" value="1"/>
</dbReference>
<feature type="domain" description="PAS" evidence="3">
    <location>
        <begin position="132"/>
        <end position="186"/>
    </location>
</feature>
<feature type="modified residue" description="4-aspartylphosphate" evidence="1">
    <location>
        <position position="55"/>
    </location>
</feature>
<gene>
    <name evidence="6" type="ORF">B4O97_14795</name>
</gene>
<dbReference type="InterPro" id="IPR001789">
    <property type="entry name" value="Sig_transdc_resp-reg_receiver"/>
</dbReference>
<dbReference type="Pfam" id="PF00989">
    <property type="entry name" value="PAS"/>
    <property type="match status" value="1"/>
</dbReference>
<dbReference type="SMART" id="SM00091">
    <property type="entry name" value="PAS"/>
    <property type="match status" value="1"/>
</dbReference>
<dbReference type="SUPFAM" id="SSF52172">
    <property type="entry name" value="CheY-like"/>
    <property type="match status" value="1"/>
</dbReference>
<dbReference type="InterPro" id="IPR000014">
    <property type="entry name" value="PAS"/>
</dbReference>
<evidence type="ECO:0000259" key="2">
    <source>
        <dbReference type="PROSITE" id="PS50110"/>
    </source>
</evidence>
<dbReference type="NCBIfam" id="TIGR00254">
    <property type="entry name" value="GGDEF"/>
    <property type="match status" value="1"/>
</dbReference>
<evidence type="ECO:0000259" key="5">
    <source>
        <dbReference type="PROSITE" id="PS50887"/>
    </source>
</evidence>
<dbReference type="Gene3D" id="3.20.20.450">
    <property type="entry name" value="EAL domain"/>
    <property type="match status" value="1"/>
</dbReference>
<evidence type="ECO:0000259" key="4">
    <source>
        <dbReference type="PROSITE" id="PS50883"/>
    </source>
</evidence>
<keyword evidence="7" id="KW-1185">Reference proteome</keyword>
<dbReference type="GO" id="GO:0000160">
    <property type="term" value="P:phosphorelay signal transduction system"/>
    <property type="evidence" value="ECO:0007669"/>
    <property type="project" value="InterPro"/>
</dbReference>
<dbReference type="InterPro" id="IPR052155">
    <property type="entry name" value="Biofilm_reg_signaling"/>
</dbReference>
<dbReference type="SMART" id="SM00448">
    <property type="entry name" value="REC"/>
    <property type="match status" value="1"/>
</dbReference>
<dbReference type="GO" id="GO:0006355">
    <property type="term" value="P:regulation of DNA-templated transcription"/>
    <property type="evidence" value="ECO:0007669"/>
    <property type="project" value="InterPro"/>
</dbReference>
<evidence type="ECO:0000313" key="6">
    <source>
        <dbReference type="EMBL" id="ORC33925.1"/>
    </source>
</evidence>
<dbReference type="Pfam" id="PF00563">
    <property type="entry name" value="EAL"/>
    <property type="match status" value="1"/>
</dbReference>
<dbReference type="PROSITE" id="PS50112">
    <property type="entry name" value="PAS"/>
    <property type="match status" value="1"/>
</dbReference>
<dbReference type="InterPro" id="IPR035919">
    <property type="entry name" value="EAL_sf"/>
</dbReference>
<evidence type="ECO:0000313" key="7">
    <source>
        <dbReference type="Proteomes" id="UP000192343"/>
    </source>
</evidence>
<dbReference type="InterPro" id="IPR011006">
    <property type="entry name" value="CheY-like_superfamily"/>
</dbReference>
<evidence type="ECO:0000259" key="3">
    <source>
        <dbReference type="PROSITE" id="PS50112"/>
    </source>
</evidence>
<dbReference type="InterPro" id="IPR043128">
    <property type="entry name" value="Rev_trsase/Diguanyl_cyclase"/>
</dbReference>
<sequence>MNNEKILIVEDERIIAIDLQRRLENFGYRVTGVAATGPQAIESVENEPPDIILMDIMLSGDMDGIDTAEIVKERFEIPVMFLTAYSDEKTLQRAKNVEPLGYILKPFKEKELYTSIDIALYKYSVDRQLKWQERWYSAMFSSIEDGIIATDTDGKVRFVNPVAVSILGRGSDELTGNPLGEVLEIYDSRAGRIDFTDLTNIPAEDLPFRFQDTILMNRSGDKIHVDGAFSMILGPRGENEGSVVALHDTSVVKHLSDRISYQASHDILTGLANREAFSMRLNSLVQNTLDVSITHALLYIDLDQFKVVNDTLGHRAGDEMLLQATSIIKSMVRTSDFCARLGGDEFGVILAHISISQAKLISERLLNRLVNHKMVWDDKVFTINSSIGLVKIDTESKDIQAILAAADDACFTAKEEGGNKIKLYDSTANIFQNRRNEMTWISKLNSAIEEDRLVLYYQPIVPLNGKYRTVKNEILLRIVSPEGDLIMPGAFIPAAERYNFMPTIDKAVVKKSLSAISSILREAPEEDMMFSINLSAGTLANEQFLGTIADLVTSSGVPSQYLCFEVTETAAISNMQVTNNFIKEMRNKGYSFSLDDFGSGFSSFNYLKTLPVDYLKIDGTFVSDMDENPIDRSMVEAINNLGHIIGTVTVAEFVRSKEILLLLKDIGVDYAQGYEIAAPSPLTQFSLAAPPLNASEP</sequence>
<proteinExistence type="predicted"/>
<dbReference type="Pfam" id="PF00072">
    <property type="entry name" value="Response_reg"/>
    <property type="match status" value="1"/>
</dbReference>
<comment type="caution">
    <text evidence="6">The sequence shown here is derived from an EMBL/GenBank/DDBJ whole genome shotgun (WGS) entry which is preliminary data.</text>
</comment>
<dbReference type="PANTHER" id="PTHR44757">
    <property type="entry name" value="DIGUANYLATE CYCLASE DGCP"/>
    <property type="match status" value="1"/>
</dbReference>
<dbReference type="InterPro" id="IPR000160">
    <property type="entry name" value="GGDEF_dom"/>
</dbReference>
<dbReference type="EMBL" id="MWQY01000017">
    <property type="protein sequence ID" value="ORC33925.1"/>
    <property type="molecule type" value="Genomic_DNA"/>
</dbReference>
<dbReference type="InterPro" id="IPR029787">
    <property type="entry name" value="Nucleotide_cyclase"/>
</dbReference>
<organism evidence="6 7">
    <name type="scientific">Marispirochaeta aestuarii</name>
    <dbReference type="NCBI Taxonomy" id="1963862"/>
    <lineage>
        <taxon>Bacteria</taxon>
        <taxon>Pseudomonadati</taxon>
        <taxon>Spirochaetota</taxon>
        <taxon>Spirochaetia</taxon>
        <taxon>Spirochaetales</taxon>
        <taxon>Spirochaetaceae</taxon>
        <taxon>Marispirochaeta</taxon>
    </lineage>
</organism>
<dbReference type="PANTHER" id="PTHR44757:SF4">
    <property type="entry name" value="DIGUANYLATE CYCLASE DGCE-RELATED"/>
    <property type="match status" value="1"/>
</dbReference>
<keyword evidence="1" id="KW-0597">Phosphoprotein</keyword>
<dbReference type="PROSITE" id="PS50883">
    <property type="entry name" value="EAL"/>
    <property type="match status" value="1"/>
</dbReference>
<dbReference type="Gene3D" id="3.30.70.270">
    <property type="match status" value="1"/>
</dbReference>
<dbReference type="SUPFAM" id="SSF55073">
    <property type="entry name" value="Nucleotide cyclase"/>
    <property type="match status" value="1"/>
</dbReference>
<dbReference type="Gene3D" id="3.40.50.2300">
    <property type="match status" value="1"/>
</dbReference>
<dbReference type="CDD" id="cd01949">
    <property type="entry name" value="GGDEF"/>
    <property type="match status" value="1"/>
</dbReference>
<dbReference type="PROSITE" id="PS50887">
    <property type="entry name" value="GGDEF"/>
    <property type="match status" value="1"/>
</dbReference>
<dbReference type="InterPro" id="IPR035965">
    <property type="entry name" value="PAS-like_dom_sf"/>
</dbReference>
<dbReference type="SUPFAM" id="SSF55785">
    <property type="entry name" value="PYP-like sensor domain (PAS domain)"/>
    <property type="match status" value="1"/>
</dbReference>
<dbReference type="AlphaFoldDB" id="A0A1Y1RVB2"/>
<feature type="domain" description="GGDEF" evidence="5">
    <location>
        <begin position="293"/>
        <end position="426"/>
    </location>
</feature>
<dbReference type="CDD" id="cd01948">
    <property type="entry name" value="EAL"/>
    <property type="match status" value="1"/>
</dbReference>
<dbReference type="SMART" id="SM00052">
    <property type="entry name" value="EAL"/>
    <property type="match status" value="1"/>
</dbReference>
<dbReference type="OrthoDB" id="366324at2"/>
<dbReference type="Gene3D" id="3.30.450.20">
    <property type="entry name" value="PAS domain"/>
    <property type="match status" value="1"/>
</dbReference>
<accession>A0A1Y1RVB2</accession>
<reference evidence="6 7" key="1">
    <citation type="submission" date="2017-03" db="EMBL/GenBank/DDBJ databases">
        <title>Draft Genome sequence of Marispirochaeta sp. strain JC444.</title>
        <authorList>
            <person name="Shivani Y."/>
            <person name="Subhash Y."/>
            <person name="Sasikala C."/>
            <person name="Ramana C."/>
        </authorList>
    </citation>
    <scope>NUCLEOTIDE SEQUENCE [LARGE SCALE GENOMIC DNA]</scope>
    <source>
        <strain evidence="6 7">JC444</strain>
    </source>
</reference>
<dbReference type="STRING" id="1963862.B4O97_14795"/>
<name>A0A1Y1RVB2_9SPIO</name>
<feature type="domain" description="Response regulatory" evidence="2">
    <location>
        <begin position="5"/>
        <end position="120"/>
    </location>
</feature>
<dbReference type="InterPro" id="IPR013767">
    <property type="entry name" value="PAS_fold"/>
</dbReference>
<dbReference type="InterPro" id="IPR001633">
    <property type="entry name" value="EAL_dom"/>
</dbReference>
<dbReference type="Proteomes" id="UP000192343">
    <property type="component" value="Unassembled WGS sequence"/>
</dbReference>
<dbReference type="PROSITE" id="PS50110">
    <property type="entry name" value="RESPONSE_REGULATORY"/>
    <property type="match status" value="1"/>
</dbReference>
<evidence type="ECO:0000256" key="1">
    <source>
        <dbReference type="PROSITE-ProRule" id="PRU00169"/>
    </source>
</evidence>
<feature type="domain" description="EAL" evidence="4">
    <location>
        <begin position="437"/>
        <end position="693"/>
    </location>
</feature>
<protein>
    <submittedName>
        <fullName evidence="6">Two-component system response regulator</fullName>
    </submittedName>
</protein>
<dbReference type="CDD" id="cd17534">
    <property type="entry name" value="REC_DC-like"/>
    <property type="match status" value="1"/>
</dbReference>
<dbReference type="SMART" id="SM00267">
    <property type="entry name" value="GGDEF"/>
    <property type="match status" value="1"/>
</dbReference>
<dbReference type="Pfam" id="PF00990">
    <property type="entry name" value="GGDEF"/>
    <property type="match status" value="1"/>
</dbReference>
<dbReference type="CDD" id="cd00130">
    <property type="entry name" value="PAS"/>
    <property type="match status" value="1"/>
</dbReference>